<dbReference type="FunFam" id="2.30.29.170:FF:000002">
    <property type="entry name" value="EF-hand domain (C-terminal) containing 1"/>
    <property type="match status" value="1"/>
</dbReference>
<dbReference type="Pfam" id="PF06565">
    <property type="entry name" value="DM10_dom"/>
    <property type="match status" value="3"/>
</dbReference>
<name>A0ABD1EKU1_HYPHA</name>
<evidence type="ECO:0000313" key="9">
    <source>
        <dbReference type="Proteomes" id="UP001566132"/>
    </source>
</evidence>
<dbReference type="Proteomes" id="UP001566132">
    <property type="component" value="Unassembled WGS sequence"/>
</dbReference>
<evidence type="ECO:0000256" key="2">
    <source>
        <dbReference type="ARBA" id="ARBA00022490"/>
    </source>
</evidence>
<dbReference type="Gene3D" id="2.30.29.170">
    <property type="match status" value="3"/>
</dbReference>
<keyword evidence="5" id="KW-0966">Cell projection</keyword>
<feature type="region of interest" description="Disordered" evidence="6">
    <location>
        <begin position="688"/>
        <end position="707"/>
    </location>
</feature>
<dbReference type="PANTHER" id="PTHR12086">
    <property type="entry name" value="EF-HAND DOMAIN C-TERMINAL CONTAINING PROTEIN"/>
    <property type="match status" value="1"/>
</dbReference>
<dbReference type="PROSITE" id="PS51336">
    <property type="entry name" value="DM10"/>
    <property type="match status" value="3"/>
</dbReference>
<dbReference type="FunFam" id="2.30.29.170:FF:000001">
    <property type="entry name" value="EF-hand domain containing 1"/>
    <property type="match status" value="1"/>
</dbReference>
<evidence type="ECO:0000313" key="8">
    <source>
        <dbReference type="EMBL" id="KAL1497117.1"/>
    </source>
</evidence>
<comment type="subcellular location">
    <subcellularLocation>
        <location evidence="1">Cytoplasm</location>
        <location evidence="1">Cytoskeleton</location>
        <location evidence="1">Cilium axoneme</location>
    </subcellularLocation>
</comment>
<keyword evidence="4" id="KW-0206">Cytoskeleton</keyword>
<keyword evidence="3" id="KW-0677">Repeat</keyword>
<dbReference type="PANTHER" id="PTHR12086:SF9">
    <property type="entry name" value="EF-HAND DOMAIN-CONTAINING PROTEIN 1"/>
    <property type="match status" value="1"/>
</dbReference>
<sequence>MAGLPRLPGFNFQDPTLCKFHLSQTFAIRNGYKQPKCQYKGIGGRELDCDSVKHIEKDDPIRYDPSLTYGRCKIKPLPPFIPHFALYDQKCLTFKAFFKQSVTESPLEFYRVRPVNIIYFLEDDTISVMEPRVENSGLLQGKLVRRGKIPKYDNTESFWHWKDLQVGKDLAFYGIVYHTVDCDVFTREYMASQGLDMADPEEMPIDQHTLNRKLQVTPKITKTPSSDDKLRRFLEYDGKVLKFKAVWDDRENEYGDLMRFEILYFLSDDTVVVKNVQEENSGRDPYPVLLRKTKLPKRYTDIPTTYPSIYLEKSDNEVTEYYQPKDFLVGNTIFVLGRDMFLYDCDKFTRDYFKNALCIEQKPALPIKEAKTPPPRPQVPPHDGLGSLEDSLQNTLTFLPKPPRKDVVKQIVNANKYLRYEMKMDAVHPEDTIRKFILQYSLGDGTCKIMEPPIKNSGIIGGKYLRSTLLNKPDSDLLNPELYTPADFYIGATITVFGQRFIITGADLYVYRYMQENDSKFPCDVIENMRNWMFNQGYLKDDLNDLVKENLQATKRFDETIADTNKSDFDKCLKDLNVGSSSSDSEIDKAKKAKLLQDYEDSIKHIYQVPPHGILPVQKECAYPVHIGKEKDLSCSEDIEAKYTSYTPKHIDTPEEVISKYYAGVLKNQQEICDGRYPVECTDPPKVDSNSCNKEEESGPIMISPPEIPPGACQGKKKTVTFKEDERCTIEKDDLCQLKREKIHCDCTDYMTDCI</sequence>
<evidence type="ECO:0000259" key="7">
    <source>
        <dbReference type="PROSITE" id="PS51336"/>
    </source>
</evidence>
<protein>
    <recommendedName>
        <fullName evidence="7">DM10 domain-containing protein</fullName>
    </recommendedName>
</protein>
<evidence type="ECO:0000256" key="6">
    <source>
        <dbReference type="SAM" id="MobiDB-lite"/>
    </source>
</evidence>
<evidence type="ECO:0000256" key="3">
    <source>
        <dbReference type="ARBA" id="ARBA00022737"/>
    </source>
</evidence>
<feature type="domain" description="DM10" evidence="7">
    <location>
        <begin position="88"/>
        <end position="194"/>
    </location>
</feature>
<dbReference type="AlphaFoldDB" id="A0ABD1EKU1"/>
<dbReference type="EMBL" id="JBDJPC010000006">
    <property type="protein sequence ID" value="KAL1497117.1"/>
    <property type="molecule type" value="Genomic_DNA"/>
</dbReference>
<feature type="domain" description="DM10" evidence="7">
    <location>
        <begin position="237"/>
        <end position="357"/>
    </location>
</feature>
<dbReference type="FunFam" id="2.30.29.170:FF:000004">
    <property type="entry name" value="EF-hand domain containing 2"/>
    <property type="match status" value="1"/>
</dbReference>
<proteinExistence type="predicted"/>
<accession>A0ABD1EKU1</accession>
<evidence type="ECO:0000256" key="1">
    <source>
        <dbReference type="ARBA" id="ARBA00004430"/>
    </source>
</evidence>
<keyword evidence="9" id="KW-1185">Reference proteome</keyword>
<organism evidence="8 9">
    <name type="scientific">Hypothenemus hampei</name>
    <name type="common">Coffee berry borer</name>
    <dbReference type="NCBI Taxonomy" id="57062"/>
    <lineage>
        <taxon>Eukaryota</taxon>
        <taxon>Metazoa</taxon>
        <taxon>Ecdysozoa</taxon>
        <taxon>Arthropoda</taxon>
        <taxon>Hexapoda</taxon>
        <taxon>Insecta</taxon>
        <taxon>Pterygota</taxon>
        <taxon>Neoptera</taxon>
        <taxon>Endopterygota</taxon>
        <taxon>Coleoptera</taxon>
        <taxon>Polyphaga</taxon>
        <taxon>Cucujiformia</taxon>
        <taxon>Curculionidae</taxon>
        <taxon>Scolytinae</taxon>
        <taxon>Hypothenemus</taxon>
    </lineage>
</organism>
<dbReference type="InterPro" id="IPR040193">
    <property type="entry name" value="EFHC1/EFHC2/EFHB"/>
</dbReference>
<comment type="caution">
    <text evidence="8">The sequence shown here is derived from an EMBL/GenBank/DDBJ whole genome shotgun (WGS) entry which is preliminary data.</text>
</comment>
<evidence type="ECO:0000256" key="4">
    <source>
        <dbReference type="ARBA" id="ARBA00023212"/>
    </source>
</evidence>
<reference evidence="8 9" key="1">
    <citation type="submission" date="2024-05" db="EMBL/GenBank/DDBJ databases">
        <title>Genetic variation in Jamaican populations of the coffee berry borer (Hypothenemus hampei).</title>
        <authorList>
            <person name="Errbii M."/>
            <person name="Myrie A."/>
        </authorList>
    </citation>
    <scope>NUCLEOTIDE SEQUENCE [LARGE SCALE GENOMIC DNA]</scope>
    <source>
        <strain evidence="8">JA-Hopewell-2020-01-JO</strain>
        <tissue evidence="8">Whole body</tissue>
    </source>
</reference>
<dbReference type="GO" id="GO:0005930">
    <property type="term" value="C:axoneme"/>
    <property type="evidence" value="ECO:0007669"/>
    <property type="project" value="UniProtKB-SubCell"/>
</dbReference>
<evidence type="ECO:0000256" key="5">
    <source>
        <dbReference type="ARBA" id="ARBA00023273"/>
    </source>
</evidence>
<keyword evidence="2" id="KW-0963">Cytoplasm</keyword>
<feature type="domain" description="DM10" evidence="7">
    <location>
        <begin position="414"/>
        <end position="518"/>
    </location>
</feature>
<gene>
    <name evidence="8" type="ORF">ABEB36_008127</name>
</gene>
<dbReference type="SMART" id="SM00676">
    <property type="entry name" value="DM10"/>
    <property type="match status" value="3"/>
</dbReference>
<dbReference type="InterPro" id="IPR006602">
    <property type="entry name" value="DM10_dom"/>
</dbReference>